<dbReference type="PRINTS" id="PR00960">
    <property type="entry name" value="LMBPPROTEIN"/>
</dbReference>
<proteinExistence type="inferred from homology"/>
<dbReference type="SUPFAM" id="SSF54211">
    <property type="entry name" value="Ribosomal protein S5 domain 2-like"/>
    <property type="match status" value="1"/>
</dbReference>
<organism evidence="8 9">
    <name type="scientific">Solirubrobacter deserti</name>
    <dbReference type="NCBI Taxonomy" id="2282478"/>
    <lineage>
        <taxon>Bacteria</taxon>
        <taxon>Bacillati</taxon>
        <taxon>Actinomycetota</taxon>
        <taxon>Thermoleophilia</taxon>
        <taxon>Solirubrobacterales</taxon>
        <taxon>Solirubrobacteraceae</taxon>
        <taxon>Solirubrobacter</taxon>
    </lineage>
</organism>
<evidence type="ECO:0000256" key="1">
    <source>
        <dbReference type="ARBA" id="ARBA00022679"/>
    </source>
</evidence>
<feature type="domain" description="GHMP kinase C-terminal" evidence="7">
    <location>
        <begin position="236"/>
        <end position="310"/>
    </location>
</feature>
<dbReference type="SUPFAM" id="SSF55060">
    <property type="entry name" value="GHMP Kinase, C-terminal domain"/>
    <property type="match status" value="1"/>
</dbReference>
<dbReference type="Gene3D" id="3.30.230.120">
    <property type="match status" value="1"/>
</dbReference>
<keyword evidence="1" id="KW-0808">Transferase</keyword>
<evidence type="ECO:0000313" key="9">
    <source>
        <dbReference type="Proteomes" id="UP001147700"/>
    </source>
</evidence>
<evidence type="ECO:0000256" key="4">
    <source>
        <dbReference type="ARBA" id="ARBA00022840"/>
    </source>
</evidence>
<reference evidence="8" key="1">
    <citation type="submission" date="2022-10" db="EMBL/GenBank/DDBJ databases">
        <title>The WGS of Solirubrobacter sp. CPCC 204708.</title>
        <authorList>
            <person name="Jiang Z."/>
        </authorList>
    </citation>
    <scope>NUCLEOTIDE SEQUENCE</scope>
    <source>
        <strain evidence="8">CPCC 204708</strain>
    </source>
</reference>
<dbReference type="GO" id="GO:0016301">
    <property type="term" value="F:kinase activity"/>
    <property type="evidence" value="ECO:0007669"/>
    <property type="project" value="UniProtKB-KW"/>
</dbReference>
<keyword evidence="4" id="KW-0067">ATP-binding</keyword>
<keyword evidence="2" id="KW-0547">Nucleotide-binding</keyword>
<dbReference type="RefSeq" id="WP_270006507.1">
    <property type="nucleotide sequence ID" value="NZ_JAPCID010000025.1"/>
</dbReference>
<evidence type="ECO:0000256" key="2">
    <source>
        <dbReference type="ARBA" id="ARBA00022741"/>
    </source>
</evidence>
<dbReference type="InterPro" id="IPR052203">
    <property type="entry name" value="GHMP_Kinase-Related"/>
</dbReference>
<evidence type="ECO:0000259" key="7">
    <source>
        <dbReference type="Pfam" id="PF08544"/>
    </source>
</evidence>
<evidence type="ECO:0000259" key="6">
    <source>
        <dbReference type="Pfam" id="PF00288"/>
    </source>
</evidence>
<evidence type="ECO:0000256" key="5">
    <source>
        <dbReference type="ARBA" id="ARBA00038121"/>
    </source>
</evidence>
<dbReference type="InterPro" id="IPR014606">
    <property type="entry name" value="Heptose_7-P_kinase"/>
</dbReference>
<dbReference type="PANTHER" id="PTHR32463:SF0">
    <property type="entry name" value="L-FUCOSE KINASE"/>
    <property type="match status" value="1"/>
</dbReference>
<dbReference type="InterPro" id="IPR020568">
    <property type="entry name" value="Ribosomal_Su5_D2-typ_SF"/>
</dbReference>
<sequence>MIRAKAPLRVSFAGGGTDVPPFPAVEGGLVLSATINRYAYGALRPRTDNQIGVESVDFGMSVNYEHDDDLAFDGKLDLVKAAIRKLGRGGYDLFLHSNAPPGSGLGSSSAVMVTLIGLLREFHREPLTDYEVAHLAYQLEREDLGIKGGLQDQYAAAFGGFNFIEFEGDRVIVNPLRISADVMHELEHNMLLCYTGKTRSGDHIIEDQTKRYEGGEERALEGLRSGKALAVEMKNALLNRRLNEFGDLLGTAWEEKKKMSPRIANDFINELYETARDHGALGGKVTGAGGGGYMLFYCPFQRKHHVANALIALGGEVTEFEFTPEGLTTWSIHE</sequence>
<name>A0ABT4RLM7_9ACTN</name>
<dbReference type="InterPro" id="IPR013750">
    <property type="entry name" value="GHMP_kinase_C_dom"/>
</dbReference>
<dbReference type="InterPro" id="IPR006204">
    <property type="entry name" value="GHMP_kinase_N_dom"/>
</dbReference>
<comment type="caution">
    <text evidence="8">The sequence shown here is derived from an EMBL/GenBank/DDBJ whole genome shotgun (WGS) entry which is preliminary data.</text>
</comment>
<dbReference type="InterPro" id="IPR036554">
    <property type="entry name" value="GHMP_kinase_C_sf"/>
</dbReference>
<accession>A0ABT4RLM7</accession>
<keyword evidence="3 8" id="KW-0418">Kinase</keyword>
<dbReference type="Proteomes" id="UP001147700">
    <property type="component" value="Unassembled WGS sequence"/>
</dbReference>
<dbReference type="EMBL" id="JAPCID010000025">
    <property type="protein sequence ID" value="MDA0139385.1"/>
    <property type="molecule type" value="Genomic_DNA"/>
</dbReference>
<dbReference type="Pfam" id="PF08544">
    <property type="entry name" value="GHMP_kinases_C"/>
    <property type="match status" value="1"/>
</dbReference>
<protein>
    <submittedName>
        <fullName evidence="8">GHMP kinase</fullName>
    </submittedName>
</protein>
<dbReference type="InterPro" id="IPR001174">
    <property type="entry name" value="HddA/FKP"/>
</dbReference>
<gene>
    <name evidence="8" type="ORF">OJ962_17915</name>
</gene>
<keyword evidence="9" id="KW-1185">Reference proteome</keyword>
<comment type="similarity">
    <text evidence="5">Belongs to the GHMP kinase family.</text>
</comment>
<dbReference type="PIRSF" id="PIRSF036406">
    <property type="entry name" value="Hept_kin"/>
    <property type="match status" value="1"/>
</dbReference>
<dbReference type="Pfam" id="PF00288">
    <property type="entry name" value="GHMP_kinases_N"/>
    <property type="match status" value="1"/>
</dbReference>
<feature type="domain" description="GHMP kinase N-terminal" evidence="6">
    <location>
        <begin position="78"/>
        <end position="160"/>
    </location>
</feature>
<evidence type="ECO:0000313" key="8">
    <source>
        <dbReference type="EMBL" id="MDA0139385.1"/>
    </source>
</evidence>
<evidence type="ECO:0000256" key="3">
    <source>
        <dbReference type="ARBA" id="ARBA00022777"/>
    </source>
</evidence>
<dbReference type="PANTHER" id="PTHR32463">
    <property type="entry name" value="L-FUCOSE KINASE"/>
    <property type="match status" value="1"/>
</dbReference>